<name>A0A202BZT2_9FLAO</name>
<dbReference type="Gene3D" id="3.30.2010.10">
    <property type="entry name" value="Metalloproteases ('zincins'), catalytic domain"/>
    <property type="match status" value="1"/>
</dbReference>
<feature type="domain" description="YgjP-like metallopeptidase" evidence="1">
    <location>
        <begin position="22"/>
        <end position="229"/>
    </location>
</feature>
<comment type="caution">
    <text evidence="2">The sequence shown here is derived from an EMBL/GenBank/DDBJ whole genome shotgun (WGS) entry which is preliminary data.</text>
</comment>
<proteinExistence type="predicted"/>
<dbReference type="CDD" id="cd07344">
    <property type="entry name" value="M48_yhfN_like"/>
    <property type="match status" value="1"/>
</dbReference>
<dbReference type="EMBL" id="MVAG01000119">
    <property type="protein sequence ID" value="OVE56991.1"/>
    <property type="molecule type" value="Genomic_DNA"/>
</dbReference>
<dbReference type="AlphaFoldDB" id="A0A202BZT2"/>
<dbReference type="InterPro" id="IPR053136">
    <property type="entry name" value="UTP_pyrophosphatase-like"/>
</dbReference>
<keyword evidence="3" id="KW-1185">Reference proteome</keyword>
<protein>
    <recommendedName>
        <fullName evidence="1">YgjP-like metallopeptidase domain-containing protein</fullName>
    </recommendedName>
</protein>
<reference evidence="3" key="1">
    <citation type="submission" date="2017-02" db="EMBL/GenBank/DDBJ databases">
        <authorList>
            <person name="Tetz G."/>
            <person name="Tetz V."/>
        </authorList>
    </citation>
    <scope>NUCLEOTIDE SEQUENCE [LARGE SCALE GENOMIC DNA]</scope>
    <source>
        <strain evidence="3">VT16-26</strain>
    </source>
</reference>
<dbReference type="Pfam" id="PF01863">
    <property type="entry name" value="YgjP-like"/>
    <property type="match status" value="1"/>
</dbReference>
<evidence type="ECO:0000313" key="3">
    <source>
        <dbReference type="Proteomes" id="UP000196355"/>
    </source>
</evidence>
<dbReference type="PANTHER" id="PTHR30399">
    <property type="entry name" value="UNCHARACTERIZED PROTEIN YGJP"/>
    <property type="match status" value="1"/>
</dbReference>
<dbReference type="RefSeq" id="WP_087709671.1">
    <property type="nucleotide sequence ID" value="NZ_MVAG01000119.1"/>
</dbReference>
<gene>
    <name evidence="2" type="ORF">B0E34_11760</name>
</gene>
<evidence type="ECO:0000259" key="1">
    <source>
        <dbReference type="Pfam" id="PF01863"/>
    </source>
</evidence>
<dbReference type="InterPro" id="IPR002725">
    <property type="entry name" value="YgjP-like_metallopeptidase"/>
</dbReference>
<dbReference type="PANTHER" id="PTHR30399:SF1">
    <property type="entry name" value="UTP PYROPHOSPHATASE"/>
    <property type="match status" value="1"/>
</dbReference>
<sequence length="232" mass="27614">MKIEYKYGKKNIEAEVIYSDRKTIDLRIFPEGNIQITVPKNTSIEKVIEKVKPKSKWILQQQRTFELFRPFTKERLYTPGETHRYLGRQYKLVINKTEQNKTDINLGKGLFTITTKNDNIEQIIQKFYKSKADIIFKELLDQLLSQFPQFNTYNIRLTHRFMKKRWGSCSMNGNIILNTELIKANKACIEYVILHELCHLIHPNHSKDFYRTLTEVLPSWEKIKLNLERSLS</sequence>
<evidence type="ECO:0000313" key="2">
    <source>
        <dbReference type="EMBL" id="OVE56991.1"/>
    </source>
</evidence>
<accession>A0A202BZT2</accession>
<organism evidence="2 3">
    <name type="scientific">Chryseobacterium mucoviscidosis</name>
    <dbReference type="NCBI Taxonomy" id="1945581"/>
    <lineage>
        <taxon>Bacteria</taxon>
        <taxon>Pseudomonadati</taxon>
        <taxon>Bacteroidota</taxon>
        <taxon>Flavobacteriia</taxon>
        <taxon>Flavobacteriales</taxon>
        <taxon>Weeksellaceae</taxon>
        <taxon>Chryseobacterium group</taxon>
        <taxon>Chryseobacterium</taxon>
    </lineage>
</organism>
<dbReference type="Proteomes" id="UP000196355">
    <property type="component" value="Unassembled WGS sequence"/>
</dbReference>